<gene>
    <name evidence="1" type="ORF">DHV22_12275</name>
</gene>
<dbReference type="Pfam" id="PF05742">
    <property type="entry name" value="TANGO2"/>
    <property type="match status" value="1"/>
</dbReference>
<dbReference type="EMBL" id="DPRK01000196">
    <property type="protein sequence ID" value="HCY82310.1"/>
    <property type="molecule type" value="Genomic_DNA"/>
</dbReference>
<evidence type="ECO:0000313" key="1">
    <source>
        <dbReference type="EMBL" id="HCY82310.1"/>
    </source>
</evidence>
<dbReference type="AlphaFoldDB" id="A0A3D6BST4"/>
<dbReference type="InterPro" id="IPR008551">
    <property type="entry name" value="TANGO2"/>
</dbReference>
<proteinExistence type="predicted"/>
<protein>
    <recommendedName>
        <fullName evidence="3">NRDE family protein</fullName>
    </recommendedName>
</protein>
<accession>A0A3D6BST4</accession>
<dbReference type="RefSeq" id="WP_287006472.1">
    <property type="nucleotide sequence ID" value="NZ_CAXQWG010000315.1"/>
</dbReference>
<evidence type="ECO:0000313" key="2">
    <source>
        <dbReference type="Proteomes" id="UP000263268"/>
    </source>
</evidence>
<dbReference type="PANTHER" id="PTHR17985">
    <property type="entry name" value="SER/THR-RICH PROTEIN T10 IN DGCR REGION"/>
    <property type="match status" value="1"/>
</dbReference>
<sequence>MCTVTVVPLGHSNFVLTSNRDEAPSRETLSPDFYMEGDSKLLYPKDKLAGGTWIGVSSKKRLVCLLNGGFTKHERQDSYRLSRGVVVKDLLTSDSVLKTIETYNLMDIEPFTVVMIEWQKELQLFELVWDGTAKHVKKLPMEPHIWSSSALYTKAMKQSRYNWFQEFQKQNSPNPESILEFHQTAGAQQKDYGVVMDRGFVKTTSITQVVKSNGMVNMMFLNLLNDQLSQATFNVDTSK</sequence>
<dbReference type="Proteomes" id="UP000263268">
    <property type="component" value="Unassembled WGS sequence"/>
</dbReference>
<evidence type="ECO:0008006" key="3">
    <source>
        <dbReference type="Google" id="ProtNLM"/>
    </source>
</evidence>
<dbReference type="PANTHER" id="PTHR17985:SF8">
    <property type="entry name" value="TRANSPORT AND GOLGI ORGANIZATION PROTEIN 2 HOMOLOG"/>
    <property type="match status" value="1"/>
</dbReference>
<name>A0A3D6BST4_9FLAO</name>
<comment type="caution">
    <text evidence="1">The sequence shown here is derived from an EMBL/GenBank/DDBJ whole genome shotgun (WGS) entry which is preliminary data.</text>
</comment>
<reference evidence="1 2" key="1">
    <citation type="journal article" date="2018" name="Nat. Biotechnol.">
        <title>A standardized bacterial taxonomy based on genome phylogeny substantially revises the tree of life.</title>
        <authorList>
            <person name="Parks D.H."/>
            <person name="Chuvochina M."/>
            <person name="Waite D.W."/>
            <person name="Rinke C."/>
            <person name="Skarshewski A."/>
            <person name="Chaumeil P.A."/>
            <person name="Hugenholtz P."/>
        </authorList>
    </citation>
    <scope>NUCLEOTIDE SEQUENCE [LARGE SCALE GENOMIC DNA]</scope>
    <source>
        <strain evidence="1">UBA10227</strain>
    </source>
</reference>
<organism evidence="1 2">
    <name type="scientific">Xanthomarina gelatinilytica</name>
    <dbReference type="NCBI Taxonomy" id="1137281"/>
    <lineage>
        <taxon>Bacteria</taxon>
        <taxon>Pseudomonadati</taxon>
        <taxon>Bacteroidota</taxon>
        <taxon>Flavobacteriia</taxon>
        <taxon>Flavobacteriales</taxon>
        <taxon>Flavobacteriaceae</taxon>
        <taxon>Xanthomarina</taxon>
    </lineage>
</organism>